<dbReference type="Proteomes" id="UP001202867">
    <property type="component" value="Unassembled WGS sequence"/>
</dbReference>
<dbReference type="PRINTS" id="PR00502">
    <property type="entry name" value="NUDIXFAMILY"/>
</dbReference>
<dbReference type="InterPro" id="IPR020476">
    <property type="entry name" value="Nudix_hydrolase"/>
</dbReference>
<dbReference type="InterPro" id="IPR000086">
    <property type="entry name" value="NUDIX_hydrolase_dom"/>
</dbReference>
<dbReference type="InterPro" id="IPR020084">
    <property type="entry name" value="NUDIX_hydrolase_CS"/>
</dbReference>
<name>A0ABT0DLX4_9HYPH</name>
<dbReference type="InterPro" id="IPR015797">
    <property type="entry name" value="NUDIX_hydrolase-like_dom_sf"/>
</dbReference>
<accession>A0ABT0DLX4</accession>
<gene>
    <name evidence="5" type="ORF">MWN33_09115</name>
</gene>
<dbReference type="PROSITE" id="PS00893">
    <property type="entry name" value="NUDIX_BOX"/>
    <property type="match status" value="1"/>
</dbReference>
<dbReference type="CDD" id="cd04673">
    <property type="entry name" value="NUDIX_ADPRase"/>
    <property type="match status" value="1"/>
</dbReference>
<sequence length="145" mass="15277">MSPSPVRPVPAVLSVVRRGGSVLLVRRANPPDQGLWGFPGGRVEPGEAYLDAALRELNEETGLTADAPRLITVLDFIQHDAEGTLAHHFAMIAVLCRWRSGAAVAADDALEAAWFDRAGIARLGAGASVKVAYLADLALAMPPEA</sequence>
<dbReference type="Pfam" id="PF00293">
    <property type="entry name" value="NUDIX"/>
    <property type="match status" value="1"/>
</dbReference>
<comment type="cofactor">
    <cofactor evidence="1">
        <name>Mg(2+)</name>
        <dbReference type="ChEBI" id="CHEBI:18420"/>
    </cofactor>
</comment>
<reference evidence="6" key="1">
    <citation type="submission" date="2023-07" db="EMBL/GenBank/DDBJ databases">
        <title>Ancylobacter moscoviensis sp. nov., facultatively methylotrophic bacteria from activated sludge and the reclassification of Starkeya novella (Starkey 1934) Kelly et al. 2000 as Ancylobacter novellus comb. nov., Starkeya koreensis Im et al. 2006 as Ancylobacter koreensis comb.nov., Angulomicrobium tetraedrale Vasil'eva et al. 1986 as Ancylobacter tetraedralis comb. nov., Angulomicrobium amanitiforme Fritz et al. 2004 as Ancylobacter amanitiformis comb. nov. and Methylorhabdus multivorans Doronina et al. 1996 as Ancylobacter multivorans comb. nov. and emended description of the genus Ancylobacter.</title>
        <authorList>
            <person name="Doronina N."/>
            <person name="Chemodurova A."/>
            <person name="Grouzdev D."/>
            <person name="Koziaeva V."/>
            <person name="Shi W."/>
            <person name="Wu L."/>
            <person name="Kaparullina E."/>
        </authorList>
    </citation>
    <scope>NUCLEOTIDE SEQUENCE [LARGE SCALE GENOMIC DNA]</scope>
    <source>
        <strain evidence="6">Jip08</strain>
    </source>
</reference>
<dbReference type="SUPFAM" id="SSF55811">
    <property type="entry name" value="Nudix"/>
    <property type="match status" value="1"/>
</dbReference>
<dbReference type="PANTHER" id="PTHR43736:SF1">
    <property type="entry name" value="DIHYDRONEOPTERIN TRIPHOSPHATE DIPHOSPHATASE"/>
    <property type="match status" value="1"/>
</dbReference>
<dbReference type="EMBL" id="JALKCG010000002">
    <property type="protein sequence ID" value="MCK0208189.1"/>
    <property type="molecule type" value="Genomic_DNA"/>
</dbReference>
<keyword evidence="2 3" id="KW-0378">Hydrolase</keyword>
<evidence type="ECO:0000256" key="1">
    <source>
        <dbReference type="ARBA" id="ARBA00001946"/>
    </source>
</evidence>
<feature type="domain" description="Nudix hydrolase" evidence="4">
    <location>
        <begin position="5"/>
        <end position="139"/>
    </location>
</feature>
<proteinExistence type="inferred from homology"/>
<evidence type="ECO:0000256" key="3">
    <source>
        <dbReference type="RuleBase" id="RU003476"/>
    </source>
</evidence>
<evidence type="ECO:0000313" key="5">
    <source>
        <dbReference type="EMBL" id="MCK0208189.1"/>
    </source>
</evidence>
<comment type="similarity">
    <text evidence="3">Belongs to the Nudix hydrolase family.</text>
</comment>
<dbReference type="PROSITE" id="PS51462">
    <property type="entry name" value="NUDIX"/>
    <property type="match status" value="1"/>
</dbReference>
<dbReference type="PANTHER" id="PTHR43736">
    <property type="entry name" value="ADP-RIBOSE PYROPHOSPHATASE"/>
    <property type="match status" value="1"/>
</dbReference>
<evidence type="ECO:0000259" key="4">
    <source>
        <dbReference type="PROSITE" id="PS51462"/>
    </source>
</evidence>
<comment type="caution">
    <text evidence="5">The sequence shown here is derived from an EMBL/GenBank/DDBJ whole genome shotgun (WGS) entry which is preliminary data.</text>
</comment>
<evidence type="ECO:0000313" key="6">
    <source>
        <dbReference type="Proteomes" id="UP001202867"/>
    </source>
</evidence>
<protein>
    <submittedName>
        <fullName evidence="5">NUDIX hydrolase</fullName>
    </submittedName>
</protein>
<dbReference type="RefSeq" id="WP_247200170.1">
    <property type="nucleotide sequence ID" value="NZ_JALKCG010000002.1"/>
</dbReference>
<keyword evidence="6" id="KW-1185">Reference proteome</keyword>
<dbReference type="GO" id="GO:0016787">
    <property type="term" value="F:hydrolase activity"/>
    <property type="evidence" value="ECO:0007669"/>
    <property type="project" value="UniProtKB-KW"/>
</dbReference>
<organism evidence="5 6">
    <name type="scientific">Ancylobacter koreensis</name>
    <dbReference type="NCBI Taxonomy" id="266121"/>
    <lineage>
        <taxon>Bacteria</taxon>
        <taxon>Pseudomonadati</taxon>
        <taxon>Pseudomonadota</taxon>
        <taxon>Alphaproteobacteria</taxon>
        <taxon>Hyphomicrobiales</taxon>
        <taxon>Xanthobacteraceae</taxon>
        <taxon>Ancylobacter</taxon>
    </lineage>
</organism>
<evidence type="ECO:0000256" key="2">
    <source>
        <dbReference type="ARBA" id="ARBA00022801"/>
    </source>
</evidence>
<dbReference type="Gene3D" id="3.90.79.10">
    <property type="entry name" value="Nucleoside Triphosphate Pyrophosphohydrolase"/>
    <property type="match status" value="1"/>
</dbReference>